<accession>A0ACC2UL41</accession>
<dbReference type="Proteomes" id="UP001165960">
    <property type="component" value="Unassembled WGS sequence"/>
</dbReference>
<name>A0ACC2UL41_9FUNG</name>
<comment type="caution">
    <text evidence="1">The sequence shown here is derived from an EMBL/GenBank/DDBJ whole genome shotgun (WGS) entry which is preliminary data.</text>
</comment>
<gene>
    <name evidence="1" type="ORF">DSO57_1032033</name>
</gene>
<proteinExistence type="predicted"/>
<keyword evidence="2" id="KW-1185">Reference proteome</keyword>
<organism evidence="1 2">
    <name type="scientific">Entomophthora muscae</name>
    <dbReference type="NCBI Taxonomy" id="34485"/>
    <lineage>
        <taxon>Eukaryota</taxon>
        <taxon>Fungi</taxon>
        <taxon>Fungi incertae sedis</taxon>
        <taxon>Zoopagomycota</taxon>
        <taxon>Entomophthoromycotina</taxon>
        <taxon>Entomophthoromycetes</taxon>
        <taxon>Entomophthorales</taxon>
        <taxon>Entomophthoraceae</taxon>
        <taxon>Entomophthora</taxon>
    </lineage>
</organism>
<evidence type="ECO:0000313" key="2">
    <source>
        <dbReference type="Proteomes" id="UP001165960"/>
    </source>
</evidence>
<sequence length="1264" mass="138772">MLDQATRTNIVAFQGFNQVRWACYNYIMPIPKLGTDVSSPVVDNEASYPLSADFLLESHRALLANNIPTILSAERSASNPENLILGLFVFWTSEPAPLIARMRQRRELRNGLISSDMLRNVSASDMDALFSGDDSKEPVVVGVPLQSSSFLLATPNRRDLSELELFLLAIRNLLARNLLSMGSVPLGKLYITATSKLEENGDDSAMTFDMWFATSKLFLRTNLRSHNYVSATQAPELLELGTDVLTSPHGSPGVFRGYFQDADSRKETELINVWSQRVGVSPQTLFPGFDDSQRSSTKAHSPWFCLVQSPNSNYSLIYPSCFIFFLKPKPTKAVVLPGQAGSEPSVLRLLSSMITDVTVIQSESEPSWVDKPELKPRKAEEPSEPAYTPIIESAPTGELDRWLSSLAQSQQRFGLDDLHCGNGDFTSPAHPLPGLTPGHANGTDPTPPTDSELGADSEFLGGGRDFDFNNDTFNTDFVMEDFDSFQINDADFSYFDPVEPKASTQAPGLVDTPISLPEPTVTVQPTCPSPARPEPLAAEPSPAKPSCKRRRDEVMTKVVSRNPWVPKNFQPMAGLYIGNPFLFRGKFSVLSNDLTQRVRPQFPPATTKYSADYCPNKRRRVTAPTCAPQVTVAQSHEEETSQNAIISSSDSDSSSDSEASCTDESISPSNATPAFIAPDISLSLPSHPQTSYSPPFVPASTSPLWRDPAITRLFMDQLRTYPQPSATSPVPPPKSSSKLWNHIVSLSRSLLGLFSSRVENKEGPLTLQDCCQPSFGSHSGRETQDPSPITWAPPAKIQAYIMPNRIAEVNISSVTFWKELGLRPASGQRNASYICLTPRGPSSLDEMSGFMSAMRESYEACHLGKLMPMSFSRIDHGLCAIPLGSNGYPTTMENIAKLSAMLGAELAKVPVNTLPKNIILFYTTPESPSPSQAIWDIATCFRKLQTQVGNPAIISRIRFQIIPNQVVAQFHAQRLPLSFIPSMGLSIYSRLDSVAYSPAFALSQPPPAQIQYRMPRAQGKLFDYAETLHLSYSWGPAKDSVIAVWMDGRASVLDHCLLPITARAFSNEDFLVEQLWKATRRFQARCFNFNPRIAVTKLGTMEAGELAAWKRCISHIPGSCVMAAGISCDLELFEPSLAAPVDSSSNAALLVLSDLHLPHARNVVSRAVGIMRADLPSSQWVHVLLLADSFQIASPPLPLGLSFRRVLAQLNDLAAFDSVMRFTIANPLVATTPRSTYTSPVFPLPWRWIQDASAHLKVLQTSAS</sequence>
<evidence type="ECO:0000313" key="1">
    <source>
        <dbReference type="EMBL" id="KAJ9087558.1"/>
    </source>
</evidence>
<dbReference type="EMBL" id="QTSX02000236">
    <property type="protein sequence ID" value="KAJ9087558.1"/>
    <property type="molecule type" value="Genomic_DNA"/>
</dbReference>
<reference evidence="1" key="1">
    <citation type="submission" date="2022-04" db="EMBL/GenBank/DDBJ databases">
        <title>Genome of the entomopathogenic fungus Entomophthora muscae.</title>
        <authorList>
            <person name="Elya C."/>
            <person name="Lovett B.R."/>
            <person name="Lee E."/>
            <person name="Macias A.M."/>
            <person name="Hajek A.E."/>
            <person name="De Bivort B.L."/>
            <person name="Kasson M.T."/>
            <person name="De Fine Licht H.H."/>
            <person name="Stajich J.E."/>
        </authorList>
    </citation>
    <scope>NUCLEOTIDE SEQUENCE</scope>
    <source>
        <strain evidence="1">Berkeley</strain>
    </source>
</reference>
<protein>
    <submittedName>
        <fullName evidence="1">Uncharacterized protein</fullName>
    </submittedName>
</protein>